<evidence type="ECO:0000313" key="2">
    <source>
        <dbReference type="Proteomes" id="UP001549164"/>
    </source>
</evidence>
<dbReference type="RefSeq" id="WP_354434414.1">
    <property type="nucleotide sequence ID" value="NZ_JBEPLY010000007.1"/>
</dbReference>
<keyword evidence="2" id="KW-1185">Reference proteome</keyword>
<sequence>MHLQLHQDAVAGSVEPTLGALSITVAAVEYFGVACHALPVFCPALQHITITSFQSNSFVNGVVRCATVVRGDPKWPDTESPFSAPLSMSVMKHGTAGGTIRRGTHLAQGGRKDIALLRATGKDVAGKPDEHRTFGRKMRCSSAADQETTATTIAASAITIATTKRSHN</sequence>
<proteinExistence type="predicted"/>
<comment type="caution">
    <text evidence="1">The sequence shown here is derived from an EMBL/GenBank/DDBJ whole genome shotgun (WGS) entry which is preliminary data.</text>
</comment>
<name>A0ABV2IE45_9HYPH</name>
<evidence type="ECO:0000313" key="1">
    <source>
        <dbReference type="EMBL" id="MET3600497.1"/>
    </source>
</evidence>
<reference evidence="1 2" key="1">
    <citation type="submission" date="2024-06" db="EMBL/GenBank/DDBJ databases">
        <title>Genomic Encyclopedia of Type Strains, Phase IV (KMG-IV): sequencing the most valuable type-strain genomes for metagenomic binning, comparative biology and taxonomic classification.</title>
        <authorList>
            <person name="Goeker M."/>
        </authorList>
    </citation>
    <scope>NUCLEOTIDE SEQUENCE [LARGE SCALE GENOMIC DNA]</scope>
    <source>
        <strain evidence="1 2">DSM 28102</strain>
    </source>
</reference>
<accession>A0ABV2IE45</accession>
<protein>
    <submittedName>
        <fullName evidence="1">Uncharacterized protein YgbK (DUF1537 family)</fullName>
    </submittedName>
</protein>
<dbReference type="EMBL" id="JBEPLY010000007">
    <property type="protein sequence ID" value="MET3600497.1"/>
    <property type="molecule type" value="Genomic_DNA"/>
</dbReference>
<dbReference type="Proteomes" id="UP001549164">
    <property type="component" value="Unassembled WGS sequence"/>
</dbReference>
<gene>
    <name evidence="1" type="ORF">ABID12_002446</name>
</gene>
<organism evidence="1 2">
    <name type="scientific">Martelella mangrovi</name>
    <dbReference type="NCBI Taxonomy" id="1397477"/>
    <lineage>
        <taxon>Bacteria</taxon>
        <taxon>Pseudomonadati</taxon>
        <taxon>Pseudomonadota</taxon>
        <taxon>Alphaproteobacteria</taxon>
        <taxon>Hyphomicrobiales</taxon>
        <taxon>Aurantimonadaceae</taxon>
        <taxon>Martelella</taxon>
    </lineage>
</organism>